<feature type="compositionally biased region" description="Polar residues" evidence="8">
    <location>
        <begin position="660"/>
        <end position="673"/>
    </location>
</feature>
<dbReference type="GO" id="GO:0006364">
    <property type="term" value="P:rRNA processing"/>
    <property type="evidence" value="ECO:0007669"/>
    <property type="project" value="UniProtKB-KW"/>
</dbReference>
<feature type="region of interest" description="Disordered" evidence="8">
    <location>
        <begin position="642"/>
        <end position="680"/>
    </location>
</feature>
<evidence type="ECO:0000256" key="8">
    <source>
        <dbReference type="SAM" id="MobiDB-lite"/>
    </source>
</evidence>
<evidence type="ECO:0000256" key="7">
    <source>
        <dbReference type="PIRNR" id="PIRNR017300"/>
    </source>
</evidence>
<reference evidence="9" key="1">
    <citation type="submission" date="2021-03" db="EMBL/GenBank/DDBJ databases">
        <authorList>
            <person name="Tagirdzhanova G."/>
        </authorList>
    </citation>
    <scope>NUCLEOTIDE SEQUENCE</scope>
</reference>
<evidence type="ECO:0000256" key="4">
    <source>
        <dbReference type="ARBA" id="ARBA00023242"/>
    </source>
</evidence>
<evidence type="ECO:0000256" key="3">
    <source>
        <dbReference type="ARBA" id="ARBA00022552"/>
    </source>
</evidence>
<dbReference type="EMBL" id="CAJPDQ010000006">
    <property type="protein sequence ID" value="CAF9910926.1"/>
    <property type="molecule type" value="Genomic_DNA"/>
</dbReference>
<feature type="compositionally biased region" description="Acidic residues" evidence="8">
    <location>
        <begin position="383"/>
        <end position="392"/>
    </location>
</feature>
<feature type="compositionally biased region" description="Acidic residues" evidence="8">
    <location>
        <begin position="307"/>
        <end position="330"/>
    </location>
</feature>
<evidence type="ECO:0000313" key="9">
    <source>
        <dbReference type="EMBL" id="CAF9910926.1"/>
    </source>
</evidence>
<dbReference type="PANTHER" id="PTHR17039">
    <property type="entry name" value="U3 SMALL NUCLEOLAR RIBONUCLEOPROTEIN PROTEIN MPP10"/>
    <property type="match status" value="1"/>
</dbReference>
<keyword evidence="4 7" id="KW-0539">Nucleus</keyword>
<feature type="region of interest" description="Disordered" evidence="8">
    <location>
        <begin position="247"/>
        <end position="368"/>
    </location>
</feature>
<dbReference type="OrthoDB" id="445326at2759"/>
<dbReference type="GO" id="GO:0034457">
    <property type="term" value="C:Mpp10 complex"/>
    <property type="evidence" value="ECO:0007669"/>
    <property type="project" value="UniProtKB-UniRule"/>
</dbReference>
<keyword evidence="10" id="KW-1185">Reference proteome</keyword>
<dbReference type="Proteomes" id="UP000664169">
    <property type="component" value="Unassembled WGS sequence"/>
</dbReference>
<feature type="region of interest" description="Disordered" evidence="8">
    <location>
        <begin position="383"/>
        <end position="406"/>
    </location>
</feature>
<keyword evidence="5 7" id="KW-0687">Ribonucleoprotein</keyword>
<dbReference type="AlphaFoldDB" id="A0A8H3EY28"/>
<comment type="subcellular location">
    <subcellularLocation>
        <location evidence="1 7">Nucleus</location>
        <location evidence="1 7">Nucleolus</location>
    </subcellularLocation>
</comment>
<evidence type="ECO:0000313" key="10">
    <source>
        <dbReference type="Proteomes" id="UP000664169"/>
    </source>
</evidence>
<feature type="compositionally biased region" description="Polar residues" evidence="8">
    <location>
        <begin position="273"/>
        <end position="289"/>
    </location>
</feature>
<comment type="caution">
    <text evidence="9">The sequence shown here is derived from an EMBL/GenBank/DDBJ whole genome shotgun (WGS) entry which is preliminary data.</text>
</comment>
<comment type="similarity">
    <text evidence="6 7">Belongs to the MPP10 family.</text>
</comment>
<evidence type="ECO:0000256" key="2">
    <source>
        <dbReference type="ARBA" id="ARBA00022517"/>
    </source>
</evidence>
<feature type="compositionally biased region" description="Acidic residues" evidence="8">
    <location>
        <begin position="165"/>
        <end position="176"/>
    </location>
</feature>
<feature type="compositionally biased region" description="Basic residues" evidence="8">
    <location>
        <begin position="642"/>
        <end position="657"/>
    </location>
</feature>
<sequence>MAVGLVPVSSLQSSESVSLDVMAASNALLADTIANASYDFLRASPNLHEAALLAAKHYLDPLAASISHVQVTRLQEARRKRKRGDTRVDESVLRLRQLYIEDFSTEQIWEQSKRILDASTREAQLILQSDSASVNATVLPQKRVRFTDGDIASDESLNSERGADVESESENDEIEELAVSGNGSADETNENDIDDVSDIEDGDSSLVEDDEGGQLSRSTFTKDKHGLNDGFFSIDDFNRATEFLEQVDARGDPDDGAASDEEDVDWAVDPMNQPLSNTTQTRQTAVTSRISDDGPTFGDADLNAPWSDDENDEDEDEEDIEMNDDMEENTNEIYYKDFFAPPPRALTKTKRMRPLPKTQPVEPNDEEIQRTMSAVHRDIFSDDDIEGSDLSDDQASQHLSTHERRQKALAEQIRKLEAEAIAKREWTMIGEARAIDRPVNSLLEDNLVLDFERAGKPIPEATAAVTEAIEDLIKSRILARNFDEIPKRRAGLDTNSSQTKRGLMELDDRKNTQSLAEIYETEHLKATDPNYIDTRDAETKKAHQEIETLWKSVSAKLDALCSWHYKPKPADMEVRVMTDAPRVQMEDARPAGVSIGAEQSGLAPQEVYRVGEELGGKHGDANVVLTTGGALVARNELTREQKLRRRRREKERIKKKGSGNVATTASQPVTNNDMPGKRVKKAAEKKNILDELRRGNVKVIGKGGVVQDVEGRKAQAGSDGVMKGGGLKL</sequence>
<dbReference type="GO" id="GO:0005732">
    <property type="term" value="C:sno(s)RNA-containing ribonucleoprotein complex"/>
    <property type="evidence" value="ECO:0007669"/>
    <property type="project" value="UniProtKB-UniRule"/>
</dbReference>
<feature type="compositionally biased region" description="Acidic residues" evidence="8">
    <location>
        <begin position="187"/>
        <end position="212"/>
    </location>
</feature>
<dbReference type="Pfam" id="PF04006">
    <property type="entry name" value="Mpp10"/>
    <property type="match status" value="1"/>
</dbReference>
<evidence type="ECO:0000256" key="6">
    <source>
        <dbReference type="ARBA" id="ARBA00029455"/>
    </source>
</evidence>
<comment type="function">
    <text evidence="7">Involved in nucleolar processing of pre-18S ribosomal RNA.</text>
</comment>
<keyword evidence="2 7" id="KW-0690">Ribosome biogenesis</keyword>
<evidence type="ECO:0000256" key="1">
    <source>
        <dbReference type="ARBA" id="ARBA00004604"/>
    </source>
</evidence>
<evidence type="ECO:0000256" key="5">
    <source>
        <dbReference type="ARBA" id="ARBA00023274"/>
    </source>
</evidence>
<proteinExistence type="inferred from homology"/>
<protein>
    <recommendedName>
        <fullName evidence="7">U3 small nucleolar ribonucleoprotein protein MPP10</fullName>
    </recommendedName>
</protein>
<keyword evidence="3 7" id="KW-0698">rRNA processing</keyword>
<organism evidence="9 10">
    <name type="scientific">Gomphillus americanus</name>
    <dbReference type="NCBI Taxonomy" id="1940652"/>
    <lineage>
        <taxon>Eukaryota</taxon>
        <taxon>Fungi</taxon>
        <taxon>Dikarya</taxon>
        <taxon>Ascomycota</taxon>
        <taxon>Pezizomycotina</taxon>
        <taxon>Lecanoromycetes</taxon>
        <taxon>OSLEUM clade</taxon>
        <taxon>Ostropomycetidae</taxon>
        <taxon>Ostropales</taxon>
        <taxon>Graphidaceae</taxon>
        <taxon>Gomphilloideae</taxon>
        <taxon>Gomphillus</taxon>
    </lineage>
</organism>
<accession>A0A8H3EY28</accession>
<dbReference type="PANTHER" id="PTHR17039:SF0">
    <property type="entry name" value="U3 SMALL NUCLEOLAR RIBONUCLEOPROTEIN PROTEIN MPP10"/>
    <property type="match status" value="1"/>
</dbReference>
<gene>
    <name evidence="9" type="ORF">GOMPHAMPRED_007234</name>
</gene>
<feature type="region of interest" description="Disordered" evidence="8">
    <location>
        <begin position="150"/>
        <end position="228"/>
    </location>
</feature>
<name>A0A8H3EY28_9LECA</name>
<dbReference type="GO" id="GO:0032040">
    <property type="term" value="C:small-subunit processome"/>
    <property type="evidence" value="ECO:0007669"/>
    <property type="project" value="TreeGrafter"/>
</dbReference>
<dbReference type="PIRSF" id="PIRSF017300">
    <property type="entry name" value="snoRNP_Mpp10"/>
    <property type="match status" value="1"/>
</dbReference>
<feature type="compositionally biased region" description="Acidic residues" evidence="8">
    <location>
        <begin position="254"/>
        <end position="266"/>
    </location>
</feature>
<dbReference type="InterPro" id="IPR012173">
    <property type="entry name" value="Mpp10"/>
</dbReference>